<sequence>MERKICASATDGPMGLHRRYIAVHSKPILRQRELFFSCYKLVASCRCRRPWDICQTNAMEDHKASTPEHLEAPRRGSTGSGILTEKTIHAHNATLAAALSADRPSPWSKGYLRLYAICFLVYLCSTMTGYDGSLMGSINAMKSYIDYYHLPPEGNSGTGIVFAIFQVGQMAAAPFIWLSDWKGRRPAIFVGCFGVCIGAIVTATSPTLGGFIAGRFVLSFFGTIAQSAAPLYLIELAPPQYRGTIAGMYNTLYYFGSILATVTVYASNLHLTDNGLIAWRLALWLQMICPSIVCVGIWFCPESPRWLVGKDRIEEACNIVARLHANGDKDHRLVSLQVEEMTASLRAEGMLTFRKMFDLRVLFKSRARRYRLGLNVAFSWFGQFSGNNIASYYLPYLVANVGITDTSTQLLLNIIYAIGGWIPAVIGARLHDVVGRRKMMMGVALGMAVCLFITAGTAAGYVQTGSKASSSASIAFIYVFGSIFALGYTSMQPIYPGEVLSNDMRAKGMGVLQLVGGCAGFVNTFAAPVALNNIGYWFYVFFAFFDLFEFLVIYFFFVETKGRTLEELDEIFEAKNPRKASTLKTTLRQRVVREESGVQRVSVEAV</sequence>
<reference evidence="10 11" key="1">
    <citation type="submission" date="2015-01" db="EMBL/GenBank/DDBJ databases">
        <title>The Genome Sequence of Capronia semiimmersa CBS27337.</title>
        <authorList>
            <consortium name="The Broad Institute Genomics Platform"/>
            <person name="Cuomo C."/>
            <person name="de Hoog S."/>
            <person name="Gorbushina A."/>
            <person name="Stielow B."/>
            <person name="Teixiera M."/>
            <person name="Abouelleil A."/>
            <person name="Chapman S.B."/>
            <person name="Priest M."/>
            <person name="Young S.K."/>
            <person name="Wortman J."/>
            <person name="Nusbaum C."/>
            <person name="Birren B."/>
        </authorList>
    </citation>
    <scope>NUCLEOTIDE SEQUENCE [LARGE SCALE GENOMIC DNA]</scope>
    <source>
        <strain evidence="10 11">CBS 27337</strain>
    </source>
</reference>
<comment type="similarity">
    <text evidence="2 7">Belongs to the major facilitator superfamily. Sugar transporter (TC 2.A.1.1) family.</text>
</comment>
<evidence type="ECO:0000256" key="7">
    <source>
        <dbReference type="RuleBase" id="RU003346"/>
    </source>
</evidence>
<dbReference type="SUPFAM" id="SSF103473">
    <property type="entry name" value="MFS general substrate transporter"/>
    <property type="match status" value="1"/>
</dbReference>
<evidence type="ECO:0000313" key="11">
    <source>
        <dbReference type="Proteomes" id="UP000054266"/>
    </source>
</evidence>
<evidence type="ECO:0000256" key="5">
    <source>
        <dbReference type="ARBA" id="ARBA00022989"/>
    </source>
</evidence>
<evidence type="ECO:0000256" key="2">
    <source>
        <dbReference type="ARBA" id="ARBA00010992"/>
    </source>
</evidence>
<dbReference type="FunFam" id="1.20.1250.20:FF:000134">
    <property type="entry name" value="MFS sugar transporter protein"/>
    <property type="match status" value="1"/>
</dbReference>
<proteinExistence type="inferred from homology"/>
<evidence type="ECO:0000256" key="3">
    <source>
        <dbReference type="ARBA" id="ARBA00022448"/>
    </source>
</evidence>
<feature type="transmembrane region" description="Helical" evidence="8">
    <location>
        <begin position="510"/>
        <end position="530"/>
    </location>
</feature>
<name>A0A0D2CVK0_9EURO</name>
<dbReference type="InterPro" id="IPR005828">
    <property type="entry name" value="MFS_sugar_transport-like"/>
</dbReference>
<dbReference type="InterPro" id="IPR050360">
    <property type="entry name" value="MFS_Sugar_Transporters"/>
</dbReference>
<evidence type="ECO:0000256" key="6">
    <source>
        <dbReference type="ARBA" id="ARBA00023136"/>
    </source>
</evidence>
<keyword evidence="5 8" id="KW-1133">Transmembrane helix</keyword>
<evidence type="ECO:0000256" key="1">
    <source>
        <dbReference type="ARBA" id="ARBA00004141"/>
    </source>
</evidence>
<dbReference type="PROSITE" id="PS50850">
    <property type="entry name" value="MFS"/>
    <property type="match status" value="1"/>
</dbReference>
<feature type="transmembrane region" description="Helical" evidence="8">
    <location>
        <begin position="372"/>
        <end position="390"/>
    </location>
</feature>
<feature type="transmembrane region" description="Helical" evidence="8">
    <location>
        <begin position="212"/>
        <end position="234"/>
    </location>
</feature>
<keyword evidence="3 7" id="KW-0813">Transport</keyword>
<dbReference type="AlphaFoldDB" id="A0A0D2CVK0"/>
<gene>
    <name evidence="10" type="ORF">PV04_05069</name>
</gene>
<dbReference type="HOGENOM" id="CLU_001265_30_13_1"/>
<dbReference type="PANTHER" id="PTHR48022:SF70">
    <property type="entry name" value="MONOSACCHARIDE TRANSPORTER, PUTATIVE (AFU_ORTHOLOGUE AFUA_5G14540)-RELATED"/>
    <property type="match status" value="1"/>
</dbReference>
<keyword evidence="11" id="KW-1185">Reference proteome</keyword>
<keyword evidence="6 8" id="KW-0472">Membrane</keyword>
<dbReference type="InterPro" id="IPR003663">
    <property type="entry name" value="Sugar/inositol_transpt"/>
</dbReference>
<dbReference type="PANTHER" id="PTHR48022">
    <property type="entry name" value="PLASTIDIC GLUCOSE TRANSPORTER 4"/>
    <property type="match status" value="1"/>
</dbReference>
<feature type="transmembrane region" description="Helical" evidence="8">
    <location>
        <begin position="468"/>
        <end position="489"/>
    </location>
</feature>
<protein>
    <recommendedName>
        <fullName evidence="9">Major facilitator superfamily (MFS) profile domain-containing protein</fullName>
    </recommendedName>
</protein>
<comment type="subcellular location">
    <subcellularLocation>
        <location evidence="1">Membrane</location>
        <topology evidence="1">Multi-pass membrane protein</topology>
    </subcellularLocation>
</comment>
<dbReference type="Pfam" id="PF00083">
    <property type="entry name" value="Sugar_tr"/>
    <property type="match status" value="1"/>
</dbReference>
<dbReference type="InterPro" id="IPR020846">
    <property type="entry name" value="MFS_dom"/>
</dbReference>
<organism evidence="10 11">
    <name type="scientific">Phialophora macrospora</name>
    <dbReference type="NCBI Taxonomy" id="1851006"/>
    <lineage>
        <taxon>Eukaryota</taxon>
        <taxon>Fungi</taxon>
        <taxon>Dikarya</taxon>
        <taxon>Ascomycota</taxon>
        <taxon>Pezizomycotina</taxon>
        <taxon>Eurotiomycetes</taxon>
        <taxon>Chaetothyriomycetidae</taxon>
        <taxon>Chaetothyriales</taxon>
        <taxon>Herpotrichiellaceae</taxon>
        <taxon>Phialophora</taxon>
    </lineage>
</organism>
<feature type="transmembrane region" description="Helical" evidence="8">
    <location>
        <begin position="112"/>
        <end position="130"/>
    </location>
</feature>
<feature type="transmembrane region" description="Helical" evidence="8">
    <location>
        <begin position="277"/>
        <end position="300"/>
    </location>
</feature>
<feature type="transmembrane region" description="Helical" evidence="8">
    <location>
        <begin position="159"/>
        <end position="178"/>
    </location>
</feature>
<feature type="domain" description="Major facilitator superfamily (MFS) profile" evidence="9">
    <location>
        <begin position="117"/>
        <end position="561"/>
    </location>
</feature>
<dbReference type="Gene3D" id="1.20.1250.20">
    <property type="entry name" value="MFS general substrate transporter like domains"/>
    <property type="match status" value="1"/>
</dbReference>
<dbReference type="EMBL" id="KN846958">
    <property type="protein sequence ID" value="KIW69176.1"/>
    <property type="molecule type" value="Genomic_DNA"/>
</dbReference>
<keyword evidence="4 8" id="KW-0812">Transmembrane</keyword>
<dbReference type="NCBIfam" id="TIGR00879">
    <property type="entry name" value="SP"/>
    <property type="match status" value="1"/>
</dbReference>
<feature type="transmembrane region" description="Helical" evidence="8">
    <location>
        <begin position="410"/>
        <end position="430"/>
    </location>
</feature>
<dbReference type="GO" id="GO:0005351">
    <property type="term" value="F:carbohydrate:proton symporter activity"/>
    <property type="evidence" value="ECO:0007669"/>
    <property type="project" value="TreeGrafter"/>
</dbReference>
<dbReference type="Proteomes" id="UP000054266">
    <property type="component" value="Unassembled WGS sequence"/>
</dbReference>
<evidence type="ECO:0000259" key="9">
    <source>
        <dbReference type="PROSITE" id="PS50850"/>
    </source>
</evidence>
<feature type="transmembrane region" description="Helical" evidence="8">
    <location>
        <begin position="246"/>
        <end position="265"/>
    </location>
</feature>
<accession>A0A0D2CVK0</accession>
<feature type="transmembrane region" description="Helical" evidence="8">
    <location>
        <begin position="442"/>
        <end position="462"/>
    </location>
</feature>
<evidence type="ECO:0000256" key="4">
    <source>
        <dbReference type="ARBA" id="ARBA00022692"/>
    </source>
</evidence>
<evidence type="ECO:0000313" key="10">
    <source>
        <dbReference type="EMBL" id="KIW69176.1"/>
    </source>
</evidence>
<evidence type="ECO:0000256" key="8">
    <source>
        <dbReference type="SAM" id="Phobius"/>
    </source>
</evidence>
<dbReference type="GO" id="GO:0016020">
    <property type="term" value="C:membrane"/>
    <property type="evidence" value="ECO:0007669"/>
    <property type="project" value="UniProtKB-SubCell"/>
</dbReference>
<dbReference type="InterPro" id="IPR036259">
    <property type="entry name" value="MFS_trans_sf"/>
</dbReference>
<feature type="transmembrane region" description="Helical" evidence="8">
    <location>
        <begin position="187"/>
        <end position="206"/>
    </location>
</feature>
<feature type="transmembrane region" description="Helical" evidence="8">
    <location>
        <begin position="536"/>
        <end position="557"/>
    </location>
</feature>